<dbReference type="InterPro" id="IPR039537">
    <property type="entry name" value="Retrotran_Ty1/copia-like"/>
</dbReference>
<evidence type="ECO:0000313" key="2">
    <source>
        <dbReference type="Proteomes" id="UP000257109"/>
    </source>
</evidence>
<dbReference type="PANTHER" id="PTHR42648:SF28">
    <property type="entry name" value="TRANSPOSON-ENCODED PROTEIN WITH RIBONUCLEASE H-LIKE AND RETROVIRUS ZINC FINGER-LIKE DOMAINS"/>
    <property type="match status" value="1"/>
</dbReference>
<evidence type="ECO:0000313" key="1">
    <source>
        <dbReference type="EMBL" id="RDX64204.1"/>
    </source>
</evidence>
<organism evidence="1 2">
    <name type="scientific">Mucuna pruriens</name>
    <name type="common">Velvet bean</name>
    <name type="synonym">Dolichos pruriens</name>
    <dbReference type="NCBI Taxonomy" id="157652"/>
    <lineage>
        <taxon>Eukaryota</taxon>
        <taxon>Viridiplantae</taxon>
        <taxon>Streptophyta</taxon>
        <taxon>Embryophyta</taxon>
        <taxon>Tracheophyta</taxon>
        <taxon>Spermatophyta</taxon>
        <taxon>Magnoliopsida</taxon>
        <taxon>eudicotyledons</taxon>
        <taxon>Gunneridae</taxon>
        <taxon>Pentapetalae</taxon>
        <taxon>rosids</taxon>
        <taxon>fabids</taxon>
        <taxon>Fabales</taxon>
        <taxon>Fabaceae</taxon>
        <taxon>Papilionoideae</taxon>
        <taxon>50 kb inversion clade</taxon>
        <taxon>NPAAA clade</taxon>
        <taxon>indigoferoid/millettioid clade</taxon>
        <taxon>Phaseoleae</taxon>
        <taxon>Mucuna</taxon>
    </lineage>
</organism>
<dbReference type="GO" id="GO:0003676">
    <property type="term" value="F:nucleic acid binding"/>
    <property type="evidence" value="ECO:0007669"/>
    <property type="project" value="InterPro"/>
</dbReference>
<evidence type="ECO:0008006" key="3">
    <source>
        <dbReference type="Google" id="ProtNLM"/>
    </source>
</evidence>
<protein>
    <recommendedName>
        <fullName evidence="3">Copia protein</fullName>
    </recommendedName>
</protein>
<dbReference type="SUPFAM" id="SSF53098">
    <property type="entry name" value="Ribonuclease H-like"/>
    <property type="match status" value="1"/>
</dbReference>
<dbReference type="EMBL" id="QJKJ01014497">
    <property type="protein sequence ID" value="RDX64204.1"/>
    <property type="molecule type" value="Genomic_DNA"/>
</dbReference>
<feature type="non-terminal residue" evidence="1">
    <location>
        <position position="1"/>
    </location>
</feature>
<gene>
    <name evidence="1" type="ORF">CR513_57268</name>
</gene>
<dbReference type="Gene3D" id="3.30.420.10">
    <property type="entry name" value="Ribonuclease H-like superfamily/Ribonuclease H"/>
    <property type="match status" value="1"/>
</dbReference>
<dbReference type="InterPro" id="IPR012337">
    <property type="entry name" value="RNaseH-like_sf"/>
</dbReference>
<dbReference type="InterPro" id="IPR036397">
    <property type="entry name" value="RNaseH_sf"/>
</dbReference>
<proteinExistence type="predicted"/>
<keyword evidence="2" id="KW-1185">Reference proteome</keyword>
<dbReference type="Proteomes" id="UP000257109">
    <property type="component" value="Unassembled WGS sequence"/>
</dbReference>
<accession>A0A371EE15</accession>
<dbReference type="AlphaFoldDB" id="A0A371EE15"/>
<comment type="caution">
    <text evidence="1">The sequence shown here is derived from an EMBL/GenBank/DDBJ whole genome shotgun (WGS) entry which is preliminary data.</text>
</comment>
<dbReference type="OrthoDB" id="1935865at2759"/>
<dbReference type="PANTHER" id="PTHR42648">
    <property type="entry name" value="TRANSPOSASE, PUTATIVE-RELATED"/>
    <property type="match status" value="1"/>
</dbReference>
<name>A0A371EE15_MUCPR</name>
<sequence>MNLDLTLWIEKSIPTPENLEESQSARKFFEELNNEKAETSNLLAKLISMKYGYLYLIHEKSQSLGIFKSFKAEVKLQLGKKIKAIKSYHGSEYYGRYDGLEYRPWPFFIFLKDCGIVPQYTIPSKPNMNNVTERQKQTLKDMMRKTGNTRFLEEVEFGKEENIRNVDFKEESINDIGQVLVPITVQETTIVLRNHSIGILRLSQKNYINKVLENFDMKDSKPRDIKIVKGDKFSLK</sequence>
<reference evidence="1" key="1">
    <citation type="submission" date="2018-05" db="EMBL/GenBank/DDBJ databases">
        <title>Draft genome of Mucuna pruriens seed.</title>
        <authorList>
            <person name="Nnadi N.E."/>
            <person name="Vos R."/>
            <person name="Hasami M.H."/>
            <person name="Devisetty U.K."/>
            <person name="Aguiy J.C."/>
        </authorList>
    </citation>
    <scope>NUCLEOTIDE SEQUENCE [LARGE SCALE GENOMIC DNA]</scope>
    <source>
        <strain evidence="1">JCA_2017</strain>
    </source>
</reference>